<dbReference type="EMBL" id="CADEAL010001249">
    <property type="protein sequence ID" value="CAB1430608.1"/>
    <property type="molecule type" value="Genomic_DNA"/>
</dbReference>
<dbReference type="PROSITE" id="PS50106">
    <property type="entry name" value="PDZ"/>
    <property type="match status" value="1"/>
</dbReference>
<dbReference type="Pfam" id="PF00595">
    <property type="entry name" value="PDZ"/>
    <property type="match status" value="1"/>
</dbReference>
<evidence type="ECO:0000259" key="5">
    <source>
        <dbReference type="PROSITE" id="PS50106"/>
    </source>
</evidence>
<dbReference type="GO" id="GO:0007605">
    <property type="term" value="P:sensory perception of sound"/>
    <property type="evidence" value="ECO:0007669"/>
    <property type="project" value="TreeGrafter"/>
</dbReference>
<gene>
    <name evidence="6" type="ORF">PLEPLA_LOCUS18590</name>
</gene>
<evidence type="ECO:0000256" key="2">
    <source>
        <dbReference type="ARBA" id="ARBA00022737"/>
    </source>
</evidence>
<dbReference type="FunFam" id="2.30.42.10:FF:000087">
    <property type="entry name" value="Whirlin a"/>
    <property type="match status" value="1"/>
</dbReference>
<evidence type="ECO:0000256" key="3">
    <source>
        <dbReference type="ARBA" id="ARBA00023273"/>
    </source>
</evidence>
<dbReference type="InterPro" id="IPR051844">
    <property type="entry name" value="USH2_Complex_Protein"/>
</dbReference>
<name>A0A9N7YM36_PLEPL</name>
<dbReference type="GO" id="GO:0001917">
    <property type="term" value="C:photoreceptor inner segment"/>
    <property type="evidence" value="ECO:0007669"/>
    <property type="project" value="TreeGrafter"/>
</dbReference>
<dbReference type="GO" id="GO:0005886">
    <property type="term" value="C:plasma membrane"/>
    <property type="evidence" value="ECO:0007669"/>
    <property type="project" value="TreeGrafter"/>
</dbReference>
<dbReference type="InterPro" id="IPR036034">
    <property type="entry name" value="PDZ_sf"/>
</dbReference>
<dbReference type="SUPFAM" id="SSF50156">
    <property type="entry name" value="PDZ domain-like"/>
    <property type="match status" value="1"/>
</dbReference>
<comment type="caution">
    <text evidence="6">The sequence shown here is derived from an EMBL/GenBank/DDBJ whole genome shotgun (WGS) entry which is preliminary data.</text>
</comment>
<dbReference type="InterPro" id="IPR001478">
    <property type="entry name" value="PDZ"/>
</dbReference>
<accession>A0A9N7YM36</accession>
<dbReference type="Proteomes" id="UP001153269">
    <property type="component" value="Unassembled WGS sequence"/>
</dbReference>
<dbReference type="Gene3D" id="2.30.42.10">
    <property type="match status" value="1"/>
</dbReference>
<feature type="domain" description="PDZ" evidence="5">
    <location>
        <begin position="83"/>
        <end position="112"/>
    </location>
</feature>
<proteinExistence type="predicted"/>
<dbReference type="AlphaFoldDB" id="A0A9N7YM36"/>
<dbReference type="PANTHER" id="PTHR23116:SF37">
    <property type="entry name" value="WHIRLIN"/>
    <property type="match status" value="1"/>
</dbReference>
<protein>
    <recommendedName>
        <fullName evidence="5">PDZ domain-containing protein</fullName>
    </recommendedName>
</protein>
<organism evidence="6 7">
    <name type="scientific">Pleuronectes platessa</name>
    <name type="common">European plaice</name>
    <dbReference type="NCBI Taxonomy" id="8262"/>
    <lineage>
        <taxon>Eukaryota</taxon>
        <taxon>Metazoa</taxon>
        <taxon>Chordata</taxon>
        <taxon>Craniata</taxon>
        <taxon>Vertebrata</taxon>
        <taxon>Euteleostomi</taxon>
        <taxon>Actinopterygii</taxon>
        <taxon>Neopterygii</taxon>
        <taxon>Teleostei</taxon>
        <taxon>Neoteleostei</taxon>
        <taxon>Acanthomorphata</taxon>
        <taxon>Carangaria</taxon>
        <taxon>Pleuronectiformes</taxon>
        <taxon>Pleuronectoidei</taxon>
        <taxon>Pleuronectidae</taxon>
        <taxon>Pleuronectes</taxon>
    </lineage>
</organism>
<evidence type="ECO:0000256" key="4">
    <source>
        <dbReference type="SAM" id="MobiDB-lite"/>
    </source>
</evidence>
<keyword evidence="7" id="KW-1185">Reference proteome</keyword>
<feature type="region of interest" description="Disordered" evidence="4">
    <location>
        <begin position="31"/>
        <end position="75"/>
    </location>
</feature>
<dbReference type="PANTHER" id="PTHR23116">
    <property type="entry name" value="PDZ DOMAIN CONTAINING WHIRLIN AND HARMONIN-RELATED"/>
    <property type="match status" value="1"/>
</dbReference>
<sequence length="247" mass="27032">MRFCDTPQTADLLQEAELSTRNRLFDRALIPDRLYTPPPPPSVTCPFTDPGSANPRMPQSLPAPPSGPRSAPPSMPFCSLPSLQVGDQILEVNGRSFLSIPHDEAVRVLKSSRHLMMTVKDVGRLPHARTVVGETKWIASSLIGESSANSSVVGDQESPFITKSCPDVLVCSLYVLDGPRSLRSRKEIMKMYEYGNATHLQRPACSSCHQPAHTSIVFTVDFDCDFEAGGSALQRGHKRKEVGRDSS</sequence>
<dbReference type="GO" id="GO:0060088">
    <property type="term" value="P:auditory receptor cell stereocilium organization"/>
    <property type="evidence" value="ECO:0007669"/>
    <property type="project" value="TreeGrafter"/>
</dbReference>
<feature type="compositionally biased region" description="Pro residues" evidence="4">
    <location>
        <begin position="61"/>
        <end position="75"/>
    </location>
</feature>
<dbReference type="GO" id="GO:0002142">
    <property type="term" value="C:stereocilia ankle link complex"/>
    <property type="evidence" value="ECO:0007669"/>
    <property type="project" value="TreeGrafter"/>
</dbReference>
<comment type="subcellular location">
    <subcellularLocation>
        <location evidence="1">Cell projection</location>
    </subcellularLocation>
</comment>
<keyword evidence="3" id="KW-0966">Cell projection</keyword>
<reference evidence="6" key="1">
    <citation type="submission" date="2020-03" db="EMBL/GenBank/DDBJ databases">
        <authorList>
            <person name="Weist P."/>
        </authorList>
    </citation>
    <scope>NUCLEOTIDE SEQUENCE</scope>
</reference>
<keyword evidence="2" id="KW-0677">Repeat</keyword>
<dbReference type="GO" id="GO:0032426">
    <property type="term" value="C:stereocilium tip"/>
    <property type="evidence" value="ECO:0007669"/>
    <property type="project" value="TreeGrafter"/>
</dbReference>
<dbReference type="GO" id="GO:0005929">
    <property type="term" value="C:cilium"/>
    <property type="evidence" value="ECO:0007669"/>
    <property type="project" value="TreeGrafter"/>
</dbReference>
<evidence type="ECO:0000313" key="7">
    <source>
        <dbReference type="Proteomes" id="UP001153269"/>
    </source>
</evidence>
<evidence type="ECO:0000256" key="1">
    <source>
        <dbReference type="ARBA" id="ARBA00004316"/>
    </source>
</evidence>
<evidence type="ECO:0000313" key="6">
    <source>
        <dbReference type="EMBL" id="CAB1430608.1"/>
    </source>
</evidence>